<dbReference type="RefSeq" id="WP_006499271.1">
    <property type="nucleotide sequence ID" value="NZ_CP011013.1"/>
</dbReference>
<dbReference type="Pfam" id="PF00344">
    <property type="entry name" value="SecY"/>
    <property type="match status" value="1"/>
</dbReference>
<dbReference type="KEGG" id="lmu:LBLM1_04045"/>
<keyword evidence="2" id="KW-0472">Membrane</keyword>
<dbReference type="InterPro" id="IPR023201">
    <property type="entry name" value="SecY_dom_sf"/>
</dbReference>
<feature type="transmembrane region" description="Helical" evidence="2">
    <location>
        <begin position="188"/>
        <end position="209"/>
    </location>
</feature>
<feature type="transmembrane region" description="Helical" evidence="2">
    <location>
        <begin position="230"/>
        <end position="252"/>
    </location>
</feature>
<dbReference type="STRING" id="1130798.LBLM1_04045"/>
<dbReference type="GO" id="GO:0016020">
    <property type="term" value="C:membrane"/>
    <property type="evidence" value="ECO:0007669"/>
    <property type="project" value="InterPro"/>
</dbReference>
<feature type="transmembrane region" description="Helical" evidence="2">
    <location>
        <begin position="155"/>
        <end position="176"/>
    </location>
</feature>
<dbReference type="PRINTS" id="PR00303">
    <property type="entry name" value="SECYTRNLCASE"/>
</dbReference>
<keyword evidence="4" id="KW-1185">Reference proteome</keyword>
<dbReference type="Proteomes" id="UP000003645">
    <property type="component" value="Chromosome"/>
</dbReference>
<proteinExistence type="inferred from homology"/>
<organism evidence="3 4">
    <name type="scientific">Limosilactobacillus mucosae LM1</name>
    <dbReference type="NCBI Taxonomy" id="1130798"/>
    <lineage>
        <taxon>Bacteria</taxon>
        <taxon>Bacillati</taxon>
        <taxon>Bacillota</taxon>
        <taxon>Bacilli</taxon>
        <taxon>Lactobacillales</taxon>
        <taxon>Lactobacillaceae</taxon>
        <taxon>Limosilactobacillus</taxon>
    </lineage>
</organism>
<evidence type="ECO:0000256" key="2">
    <source>
        <dbReference type="SAM" id="Phobius"/>
    </source>
</evidence>
<accession>A0A0D4CK88</accession>
<protein>
    <recommendedName>
        <fullName evidence="5">Preprotein translocase subunit SecY</fullName>
    </recommendedName>
</protein>
<evidence type="ECO:0008006" key="5">
    <source>
        <dbReference type="Google" id="ProtNLM"/>
    </source>
</evidence>
<feature type="transmembrane region" description="Helical" evidence="2">
    <location>
        <begin position="326"/>
        <end position="350"/>
    </location>
</feature>
<comment type="similarity">
    <text evidence="1">Belongs to the SecY/SEC61-alpha family.</text>
</comment>
<dbReference type="Gene3D" id="1.10.3370.10">
    <property type="entry name" value="SecY subunit domain"/>
    <property type="match status" value="1"/>
</dbReference>
<feature type="transmembrane region" description="Helical" evidence="2">
    <location>
        <begin position="272"/>
        <end position="293"/>
    </location>
</feature>
<dbReference type="PANTHER" id="PTHR10906">
    <property type="entry name" value="SECY/SEC61-ALPHA FAMILY MEMBER"/>
    <property type="match status" value="1"/>
</dbReference>
<dbReference type="EMBL" id="CP011013">
    <property type="protein sequence ID" value="AJT50301.1"/>
    <property type="molecule type" value="Genomic_DNA"/>
</dbReference>
<keyword evidence="2" id="KW-1133">Transmembrane helix</keyword>
<reference evidence="3 4" key="1">
    <citation type="journal article" date="2012" name="J. Bacteriol.">
        <title>Genome sequence of Lactobacillus mucosae LM1, isolated from piglet feces.</title>
        <authorList>
            <person name="Lee J.H."/>
            <person name="Valeriano V.D."/>
            <person name="Shin Y.R."/>
            <person name="Chae J.P."/>
            <person name="Kim G.B."/>
            <person name="Ham J.S."/>
            <person name="Chun J."/>
            <person name="Kang D.K."/>
        </authorList>
    </citation>
    <scope>NUCLEOTIDE SEQUENCE [LARGE SCALE GENOMIC DNA]</scope>
    <source>
        <strain evidence="3 4">LM1</strain>
    </source>
</reference>
<feature type="transmembrane region" description="Helical" evidence="2">
    <location>
        <begin position="12"/>
        <end position="30"/>
    </location>
</feature>
<dbReference type="PIRSF" id="PIRSF004557">
    <property type="entry name" value="SecY"/>
    <property type="match status" value="1"/>
</dbReference>
<evidence type="ECO:0000313" key="4">
    <source>
        <dbReference type="Proteomes" id="UP000003645"/>
    </source>
</evidence>
<evidence type="ECO:0000256" key="1">
    <source>
        <dbReference type="RuleBase" id="RU004349"/>
    </source>
</evidence>
<feature type="transmembrane region" description="Helical" evidence="2">
    <location>
        <begin position="356"/>
        <end position="375"/>
    </location>
</feature>
<dbReference type="GO" id="GO:0015031">
    <property type="term" value="P:protein transport"/>
    <property type="evidence" value="ECO:0007669"/>
    <property type="project" value="InterPro"/>
</dbReference>
<dbReference type="SUPFAM" id="SSF103491">
    <property type="entry name" value="Preprotein translocase SecY subunit"/>
    <property type="match status" value="1"/>
</dbReference>
<sequence>MFSETKGILKKAGFTLMAITVYLLGSQIPVPAVKITRHYQQLMHESSVSALAAMSGANLPKLSLFSIGFTPFMVAMMAVQLALLMKLPYLRELSQRQILLLQNLLTMLIAVFEAHLLVGNARLIDGPLAKITAIAALTAGAMLVTWLGNLNGSRGIGGMVVLIICNMMRSVAVQAGKLFHQLAVNWQGWLLIIGIVLLSLGLIWFLAAFRLARYEDAQIRSYLPSYTPPLMYPIGLNLGVMMTFMIGTALAVLPALIGARLGHRTLLLNSQFQISFAAGLTFLLTYFFAWLQFNPKQQAKQMLYTNSYLLNVQPGKPTQRYLRRRLFSLTFFGALLAMGVIVMSLSGSLIKNEWGSILQLMAQLIMLVMFMNGLIDKLDELRIPRRYAKLKGDLENEVFRAGLAKRA</sequence>
<evidence type="ECO:0000313" key="3">
    <source>
        <dbReference type="EMBL" id="AJT50301.1"/>
    </source>
</evidence>
<dbReference type="HOGENOM" id="CLU_030313_4_0_9"/>
<dbReference type="AlphaFoldDB" id="A0A0D4CK88"/>
<feature type="transmembrane region" description="Helical" evidence="2">
    <location>
        <begin position="128"/>
        <end position="148"/>
    </location>
</feature>
<feature type="transmembrane region" description="Helical" evidence="2">
    <location>
        <begin position="97"/>
        <end position="116"/>
    </location>
</feature>
<dbReference type="OrthoDB" id="2055747at2"/>
<feature type="transmembrane region" description="Helical" evidence="2">
    <location>
        <begin position="64"/>
        <end position="85"/>
    </location>
</feature>
<gene>
    <name evidence="3" type="ORF">LBLM1_04045</name>
</gene>
<dbReference type="InterPro" id="IPR002208">
    <property type="entry name" value="SecY/SEC61-alpha"/>
</dbReference>
<keyword evidence="2" id="KW-0812">Transmembrane</keyword>
<name>A0A0D4CK88_LIMMU</name>